<dbReference type="Proteomes" id="UP000827092">
    <property type="component" value="Unassembled WGS sequence"/>
</dbReference>
<keyword evidence="2" id="KW-1185">Reference proteome</keyword>
<proteinExistence type="predicted"/>
<sequence>MEWIERGIAGHQTSNVRLQPNSFKAEWEREPTDVAKKSGRCQKAVNCRSSQRGFRKDRQIPARSSGQGHCKVLVSVRQ</sequence>
<organism evidence="1 2">
    <name type="scientific">Oedothorax gibbosus</name>
    <dbReference type="NCBI Taxonomy" id="931172"/>
    <lineage>
        <taxon>Eukaryota</taxon>
        <taxon>Metazoa</taxon>
        <taxon>Ecdysozoa</taxon>
        <taxon>Arthropoda</taxon>
        <taxon>Chelicerata</taxon>
        <taxon>Arachnida</taxon>
        <taxon>Araneae</taxon>
        <taxon>Araneomorphae</taxon>
        <taxon>Entelegynae</taxon>
        <taxon>Araneoidea</taxon>
        <taxon>Linyphiidae</taxon>
        <taxon>Erigoninae</taxon>
        <taxon>Oedothorax</taxon>
    </lineage>
</organism>
<reference evidence="1 2" key="1">
    <citation type="journal article" date="2022" name="Nat. Ecol. Evol.">
        <title>A masculinizing supergene underlies an exaggerated male reproductive morph in a spider.</title>
        <authorList>
            <person name="Hendrickx F."/>
            <person name="De Corte Z."/>
            <person name="Sonet G."/>
            <person name="Van Belleghem S.M."/>
            <person name="Kostlbacher S."/>
            <person name="Vangestel C."/>
        </authorList>
    </citation>
    <scope>NUCLEOTIDE SEQUENCE [LARGE SCALE GENOMIC DNA]</scope>
    <source>
        <strain evidence="1">W744_W776</strain>
    </source>
</reference>
<protein>
    <submittedName>
        <fullName evidence="1">Uncharacterized protein</fullName>
    </submittedName>
</protein>
<evidence type="ECO:0000313" key="1">
    <source>
        <dbReference type="EMBL" id="KAG8198411.1"/>
    </source>
</evidence>
<accession>A0AAV6VQS9</accession>
<dbReference type="AlphaFoldDB" id="A0AAV6VQS9"/>
<dbReference type="EMBL" id="JAFNEN010000041">
    <property type="protein sequence ID" value="KAG8198411.1"/>
    <property type="molecule type" value="Genomic_DNA"/>
</dbReference>
<comment type="caution">
    <text evidence="1">The sequence shown here is derived from an EMBL/GenBank/DDBJ whole genome shotgun (WGS) entry which is preliminary data.</text>
</comment>
<gene>
    <name evidence="1" type="ORF">JTE90_021652</name>
</gene>
<name>A0AAV6VQS9_9ARAC</name>
<evidence type="ECO:0000313" key="2">
    <source>
        <dbReference type="Proteomes" id="UP000827092"/>
    </source>
</evidence>